<gene>
    <name evidence="1" type="ORF">BDW59DRAFT_161125</name>
</gene>
<reference evidence="1 2" key="1">
    <citation type="submission" date="2024-07" db="EMBL/GenBank/DDBJ databases">
        <title>Section-level genome sequencing and comparative genomics of Aspergillus sections Usti and Cavernicolus.</title>
        <authorList>
            <consortium name="Lawrence Berkeley National Laboratory"/>
            <person name="Nybo J.L."/>
            <person name="Vesth T.C."/>
            <person name="Theobald S."/>
            <person name="Frisvad J.C."/>
            <person name="Larsen T.O."/>
            <person name="Kjaerboelling I."/>
            <person name="Rothschild-Mancinelli K."/>
            <person name="Lyhne E.K."/>
            <person name="Kogle M.E."/>
            <person name="Barry K."/>
            <person name="Clum A."/>
            <person name="Na H."/>
            <person name="Ledsgaard L."/>
            <person name="Lin J."/>
            <person name="Lipzen A."/>
            <person name="Kuo A."/>
            <person name="Riley R."/>
            <person name="Mondo S."/>
            <person name="LaButti K."/>
            <person name="Haridas S."/>
            <person name="Pangalinan J."/>
            <person name="Salamov A.A."/>
            <person name="Simmons B.A."/>
            <person name="Magnuson J.K."/>
            <person name="Chen J."/>
            <person name="Drula E."/>
            <person name="Henrissat B."/>
            <person name="Wiebenga A."/>
            <person name="Lubbers R.J."/>
            <person name="Gomes A.C."/>
            <person name="Makela M.R."/>
            <person name="Stajich J."/>
            <person name="Grigoriev I.V."/>
            <person name="Mortensen U.H."/>
            <person name="De vries R.P."/>
            <person name="Baker S.E."/>
            <person name="Andersen M.R."/>
        </authorList>
    </citation>
    <scope>NUCLEOTIDE SEQUENCE [LARGE SCALE GENOMIC DNA]</scope>
    <source>
        <strain evidence="1 2">CBS 600.67</strain>
    </source>
</reference>
<proteinExistence type="predicted"/>
<protein>
    <submittedName>
        <fullName evidence="1">Uncharacterized protein</fullName>
    </submittedName>
</protein>
<accession>A0ABR4IHD1</accession>
<dbReference type="EMBL" id="JBFXLS010000031">
    <property type="protein sequence ID" value="KAL2826287.1"/>
    <property type="molecule type" value="Genomic_DNA"/>
</dbReference>
<organism evidence="1 2">
    <name type="scientific">Aspergillus cavernicola</name>
    <dbReference type="NCBI Taxonomy" id="176166"/>
    <lineage>
        <taxon>Eukaryota</taxon>
        <taxon>Fungi</taxon>
        <taxon>Dikarya</taxon>
        <taxon>Ascomycota</taxon>
        <taxon>Pezizomycotina</taxon>
        <taxon>Eurotiomycetes</taxon>
        <taxon>Eurotiomycetidae</taxon>
        <taxon>Eurotiales</taxon>
        <taxon>Aspergillaceae</taxon>
        <taxon>Aspergillus</taxon>
        <taxon>Aspergillus subgen. Nidulantes</taxon>
    </lineage>
</organism>
<sequence>MATTQIHTWAIPTAGMHTTVKTKGTSFAKLSAYRSLENHINSTMQVNGDDIFITALISQTDKYWFNERWAVFEGISSMLSKTVIVKIRYQLKPHNRKIPYLEARTQDGFDNFHRERRVLQDFGWTSVTPDLIANGQIRQGDDGTCPGAYANVLVMSKVPGQSIVSMRDELTVDDLERIRMQLVFLLESMRIKNWSFDEQERSQIFYDKPAQRMYLVGFSRALQNNIPTDKVSYLTPNSMDILNFGFKHTILTERQTVIPDPYPE</sequence>
<name>A0ABR4IHD1_9EURO</name>
<evidence type="ECO:0000313" key="2">
    <source>
        <dbReference type="Proteomes" id="UP001610335"/>
    </source>
</evidence>
<evidence type="ECO:0000313" key="1">
    <source>
        <dbReference type="EMBL" id="KAL2826287.1"/>
    </source>
</evidence>
<comment type="caution">
    <text evidence="1">The sequence shown here is derived from an EMBL/GenBank/DDBJ whole genome shotgun (WGS) entry which is preliminary data.</text>
</comment>
<keyword evidence="2" id="KW-1185">Reference proteome</keyword>
<dbReference type="Proteomes" id="UP001610335">
    <property type="component" value="Unassembled WGS sequence"/>
</dbReference>